<organism evidence="1 2">
    <name type="scientific">Heterodera trifolii</name>
    <dbReference type="NCBI Taxonomy" id="157864"/>
    <lineage>
        <taxon>Eukaryota</taxon>
        <taxon>Metazoa</taxon>
        <taxon>Ecdysozoa</taxon>
        <taxon>Nematoda</taxon>
        <taxon>Chromadorea</taxon>
        <taxon>Rhabditida</taxon>
        <taxon>Tylenchina</taxon>
        <taxon>Tylenchomorpha</taxon>
        <taxon>Tylenchoidea</taxon>
        <taxon>Heteroderidae</taxon>
        <taxon>Heteroderinae</taxon>
        <taxon>Heterodera</taxon>
    </lineage>
</organism>
<reference evidence="1 2" key="1">
    <citation type="submission" date="2024-10" db="EMBL/GenBank/DDBJ databases">
        <authorList>
            <person name="Kim D."/>
        </authorList>
    </citation>
    <scope>NUCLEOTIDE SEQUENCE [LARGE SCALE GENOMIC DNA]</scope>
    <source>
        <strain evidence="1">BH-2024</strain>
    </source>
</reference>
<proteinExistence type="predicted"/>
<name>A0ABD2HZA7_9BILA</name>
<gene>
    <name evidence="1" type="ORF">niasHT_039139</name>
</gene>
<accession>A0ABD2HZA7</accession>
<evidence type="ECO:0000313" key="2">
    <source>
        <dbReference type="Proteomes" id="UP001620626"/>
    </source>
</evidence>
<comment type="caution">
    <text evidence="1">The sequence shown here is derived from an EMBL/GenBank/DDBJ whole genome shotgun (WGS) entry which is preliminary data.</text>
</comment>
<evidence type="ECO:0000313" key="1">
    <source>
        <dbReference type="EMBL" id="KAL3070877.1"/>
    </source>
</evidence>
<dbReference type="AlphaFoldDB" id="A0ABD2HZA7"/>
<dbReference type="Proteomes" id="UP001620626">
    <property type="component" value="Unassembled WGS sequence"/>
</dbReference>
<keyword evidence="2" id="KW-1185">Reference proteome</keyword>
<dbReference type="EMBL" id="JBICBT010001372">
    <property type="protein sequence ID" value="KAL3070877.1"/>
    <property type="molecule type" value="Genomic_DNA"/>
</dbReference>
<protein>
    <submittedName>
        <fullName evidence="1">Uncharacterized protein</fullName>
    </submittedName>
</protein>
<sequence length="222" mass="26046">MPALTERQKAQRRRRRYEKRLVESMERGERTGRLTKGRTTLHELGHLWFLWKLIECIDTFIKITIVKDAEGNEGAVHYTEAPSYTRRQLKAKLRMIGAVHRSTALHTQAIEGKTPNVHWWQSSGGGFFLEMRRRWHGQGGDWERLAKKLADTSPRWARMRQTPKNYELLRKSFIDKALISMAVKVMMNRTMFRPEVQELFGHPEMSCRCAGPKEQKQCQPGR</sequence>